<dbReference type="Proteomes" id="UP000829817">
    <property type="component" value="Chromosome"/>
</dbReference>
<feature type="signal peptide" evidence="1">
    <location>
        <begin position="1"/>
        <end position="21"/>
    </location>
</feature>
<sequence length="315" mass="34921">MKRFFRLLSAALMLAALPACSALPAGLHAEREHYPLGCPDNLFMRRFLPLKMQMPGKKRSKIGHLARLFNAAGAFSGAKSTRKSNCPDTLGRSSVHIVRYCTDTPEPGILFYHPHENETTAKKTTAAALAERGKGCLLALEHRASRRIVIESANSRADFDPNRIYTEAGRRATLARSRAGTDAENTTAAFARYLLTHHLNPQRIIIAVHNNSNGGTDIRSYLSGMLGHGSAEVYINPARDPDDYFFTTDRRAFSFFKARGFNIVRQNSLTVHDDGSLSVYAARHGIGYINVEAEHGHRAAQTEMLYAVFEYLAEP</sequence>
<keyword evidence="1" id="KW-0732">Signal</keyword>
<name>A0ABY4DST4_9NEIS</name>
<dbReference type="EMBL" id="CP091508">
    <property type="protein sequence ID" value="UOO81926.1"/>
    <property type="molecule type" value="Genomic_DNA"/>
</dbReference>
<evidence type="ECO:0000256" key="1">
    <source>
        <dbReference type="SAM" id="SignalP"/>
    </source>
</evidence>
<proteinExistence type="predicted"/>
<evidence type="ECO:0000313" key="2">
    <source>
        <dbReference type="EMBL" id="UOO81926.1"/>
    </source>
</evidence>
<protein>
    <recommendedName>
        <fullName evidence="4">MurNAc-LAA domain-containing protein</fullName>
    </recommendedName>
</protein>
<reference evidence="2 3" key="1">
    <citation type="journal article" date="2022" name="Res Sq">
        <title>Evolution of multicellular longitudinally dividing oral cavity symbionts (Neisseriaceae).</title>
        <authorList>
            <person name="Nyongesa S."/>
            <person name="Weber P."/>
            <person name="Bernet E."/>
            <person name="Pullido F."/>
            <person name="Nieckarz M."/>
            <person name="Delaby M."/>
            <person name="Nieves C."/>
            <person name="Viehboeck T."/>
            <person name="Krause N."/>
            <person name="Rivera-Millot A."/>
            <person name="Nakamura A."/>
            <person name="Vischer N."/>
            <person name="VanNieuwenhze M."/>
            <person name="Brun Y."/>
            <person name="Cava F."/>
            <person name="Bulgheresi S."/>
            <person name="Veyrier F."/>
        </authorList>
    </citation>
    <scope>NUCLEOTIDE SEQUENCE [LARGE SCALE GENOMIC DNA]</scope>
    <source>
        <strain evidence="2 3">CCUG 63373m</strain>
    </source>
</reference>
<keyword evidence="3" id="KW-1185">Reference proteome</keyword>
<dbReference type="RefSeq" id="WP_244785188.1">
    <property type="nucleotide sequence ID" value="NZ_CP091508.1"/>
</dbReference>
<evidence type="ECO:0000313" key="3">
    <source>
        <dbReference type="Proteomes" id="UP000829817"/>
    </source>
</evidence>
<accession>A0ABY4DST4</accession>
<gene>
    <name evidence="2" type="ORF">LVJ83_00135</name>
</gene>
<feature type="chain" id="PRO_5046014456" description="MurNAc-LAA domain-containing protein" evidence="1">
    <location>
        <begin position="22"/>
        <end position="315"/>
    </location>
</feature>
<organism evidence="2 3">
    <name type="scientific">Uruburuella testudinis</name>
    <dbReference type="NCBI Taxonomy" id="1282863"/>
    <lineage>
        <taxon>Bacteria</taxon>
        <taxon>Pseudomonadati</taxon>
        <taxon>Pseudomonadota</taxon>
        <taxon>Betaproteobacteria</taxon>
        <taxon>Neisseriales</taxon>
        <taxon>Neisseriaceae</taxon>
        <taxon>Uruburuella</taxon>
    </lineage>
</organism>
<evidence type="ECO:0008006" key="4">
    <source>
        <dbReference type="Google" id="ProtNLM"/>
    </source>
</evidence>